<protein>
    <submittedName>
        <fullName evidence="1">Uncharacterized protein</fullName>
    </submittedName>
</protein>
<proteinExistence type="predicted"/>
<evidence type="ECO:0000313" key="2">
    <source>
        <dbReference type="Proteomes" id="UP000422644"/>
    </source>
</evidence>
<keyword evidence="2" id="KW-1185">Reference proteome</keyword>
<dbReference type="Proteomes" id="UP000422644">
    <property type="component" value="Chromosome"/>
</dbReference>
<accession>A0A510JZB8</accession>
<dbReference type="OrthoDB" id="10011091at2"/>
<dbReference type="AlphaFoldDB" id="A0A510JZB8"/>
<organism evidence="1 2">
    <name type="scientific">Leptotrichia trevisanii</name>
    <dbReference type="NCBI Taxonomy" id="109328"/>
    <lineage>
        <taxon>Bacteria</taxon>
        <taxon>Fusobacteriati</taxon>
        <taxon>Fusobacteriota</taxon>
        <taxon>Fusobacteriia</taxon>
        <taxon>Fusobacteriales</taxon>
        <taxon>Leptotrichiaceae</taxon>
        <taxon>Leptotrichia</taxon>
    </lineage>
</organism>
<sequence length="199" mass="23325">MKIRYFYNKRQFILEVDIEPKNNKIAIHMTSEGILKLCFDYPIKVLEDLSKQLKKLYEQERKQKGVGKEFKQTYQNMAREIYVHMFLLIFSENELIKNIPYIKGINKRALVTDIGTDFAVDSNSKYMIPVYNYLQTLKTSNKISKSIFLSGGNVSIAIMNYMKKELSSKIRRKNFDILNGVGVTYEIIYGKDEIKYLGK</sequence>
<gene>
    <name evidence="1" type="ORF">JMUB3870_0858</name>
</gene>
<dbReference type="EMBL" id="AP019831">
    <property type="protein sequence ID" value="BBM44740.1"/>
    <property type="molecule type" value="Genomic_DNA"/>
</dbReference>
<name>A0A510JZB8_9FUSO</name>
<dbReference type="RefSeq" id="WP_155282529.1">
    <property type="nucleotide sequence ID" value="NZ_AP019831.1"/>
</dbReference>
<reference evidence="1 2" key="1">
    <citation type="submission" date="2019-07" db="EMBL/GenBank/DDBJ databases">
        <title>Complete Genome Sequence of Leptotrichia trevisanii Strain JMUB3870.</title>
        <authorList>
            <person name="Watanabe S."/>
            <person name="Cui L."/>
        </authorList>
    </citation>
    <scope>NUCLEOTIDE SEQUENCE [LARGE SCALE GENOMIC DNA]</scope>
    <source>
        <strain evidence="1 2">JMUB3870</strain>
    </source>
</reference>
<evidence type="ECO:0000313" key="1">
    <source>
        <dbReference type="EMBL" id="BBM44740.1"/>
    </source>
</evidence>